<evidence type="ECO:0000313" key="1">
    <source>
        <dbReference type="EMBL" id="MPC58540.1"/>
    </source>
</evidence>
<accession>A0A5B7GE13</accession>
<dbReference type="AlphaFoldDB" id="A0A5B7GE13"/>
<sequence>MSICEAGARRGFPAAASLPEGRTLQIDTRRPRVGLAGLGIYVTSAATTPAVNTATVTANPGRACVTSTGAASFVTKTLGLSGLWTGSGLGRWAEAVGGGGLRHVWTSRHHHHPHSARVSIVP</sequence>
<comment type="caution">
    <text evidence="1">The sequence shown here is derived from an EMBL/GenBank/DDBJ whole genome shotgun (WGS) entry which is preliminary data.</text>
</comment>
<dbReference type="EMBL" id="VSRR010015773">
    <property type="protein sequence ID" value="MPC58540.1"/>
    <property type="molecule type" value="Genomic_DNA"/>
</dbReference>
<gene>
    <name evidence="1" type="ORF">E2C01_052546</name>
</gene>
<organism evidence="1 2">
    <name type="scientific">Portunus trituberculatus</name>
    <name type="common">Swimming crab</name>
    <name type="synonym">Neptunus trituberculatus</name>
    <dbReference type="NCBI Taxonomy" id="210409"/>
    <lineage>
        <taxon>Eukaryota</taxon>
        <taxon>Metazoa</taxon>
        <taxon>Ecdysozoa</taxon>
        <taxon>Arthropoda</taxon>
        <taxon>Crustacea</taxon>
        <taxon>Multicrustacea</taxon>
        <taxon>Malacostraca</taxon>
        <taxon>Eumalacostraca</taxon>
        <taxon>Eucarida</taxon>
        <taxon>Decapoda</taxon>
        <taxon>Pleocyemata</taxon>
        <taxon>Brachyura</taxon>
        <taxon>Eubrachyura</taxon>
        <taxon>Portunoidea</taxon>
        <taxon>Portunidae</taxon>
        <taxon>Portuninae</taxon>
        <taxon>Portunus</taxon>
    </lineage>
</organism>
<keyword evidence="2" id="KW-1185">Reference proteome</keyword>
<dbReference type="Proteomes" id="UP000324222">
    <property type="component" value="Unassembled WGS sequence"/>
</dbReference>
<protein>
    <submittedName>
        <fullName evidence="1">Uncharacterized protein</fullName>
    </submittedName>
</protein>
<evidence type="ECO:0000313" key="2">
    <source>
        <dbReference type="Proteomes" id="UP000324222"/>
    </source>
</evidence>
<proteinExistence type="predicted"/>
<name>A0A5B7GE13_PORTR</name>
<reference evidence="1 2" key="1">
    <citation type="submission" date="2019-05" db="EMBL/GenBank/DDBJ databases">
        <title>Another draft genome of Portunus trituberculatus and its Hox gene families provides insights of decapod evolution.</title>
        <authorList>
            <person name="Jeong J.-H."/>
            <person name="Song I."/>
            <person name="Kim S."/>
            <person name="Choi T."/>
            <person name="Kim D."/>
            <person name="Ryu S."/>
            <person name="Kim W."/>
        </authorList>
    </citation>
    <scope>NUCLEOTIDE SEQUENCE [LARGE SCALE GENOMIC DNA]</scope>
    <source>
        <tissue evidence="1">Muscle</tissue>
    </source>
</reference>